<reference evidence="1" key="2">
    <citation type="submission" date="2023-05" db="EMBL/GenBank/DDBJ databases">
        <authorList>
            <person name="Schelkunov M.I."/>
        </authorList>
    </citation>
    <scope>NUCLEOTIDE SEQUENCE</scope>
    <source>
        <strain evidence="1">Hsosn_3</strain>
        <tissue evidence="1">Leaf</tissue>
    </source>
</reference>
<evidence type="ECO:0000313" key="2">
    <source>
        <dbReference type="Proteomes" id="UP001237642"/>
    </source>
</evidence>
<comment type="caution">
    <text evidence="1">The sequence shown here is derived from an EMBL/GenBank/DDBJ whole genome shotgun (WGS) entry which is preliminary data.</text>
</comment>
<organism evidence="1 2">
    <name type="scientific">Heracleum sosnowskyi</name>
    <dbReference type="NCBI Taxonomy" id="360622"/>
    <lineage>
        <taxon>Eukaryota</taxon>
        <taxon>Viridiplantae</taxon>
        <taxon>Streptophyta</taxon>
        <taxon>Embryophyta</taxon>
        <taxon>Tracheophyta</taxon>
        <taxon>Spermatophyta</taxon>
        <taxon>Magnoliopsida</taxon>
        <taxon>eudicotyledons</taxon>
        <taxon>Gunneridae</taxon>
        <taxon>Pentapetalae</taxon>
        <taxon>asterids</taxon>
        <taxon>campanulids</taxon>
        <taxon>Apiales</taxon>
        <taxon>Apiaceae</taxon>
        <taxon>Apioideae</taxon>
        <taxon>apioid superclade</taxon>
        <taxon>Tordylieae</taxon>
        <taxon>Tordyliinae</taxon>
        <taxon>Heracleum</taxon>
    </lineage>
</organism>
<reference evidence="1" key="1">
    <citation type="submission" date="2023-02" db="EMBL/GenBank/DDBJ databases">
        <title>Genome of toxic invasive species Heracleum sosnowskyi carries increased number of genes despite the absence of recent whole-genome duplications.</title>
        <authorList>
            <person name="Schelkunov M."/>
            <person name="Shtratnikova V."/>
            <person name="Makarenko M."/>
            <person name="Klepikova A."/>
            <person name="Omelchenko D."/>
            <person name="Novikova G."/>
            <person name="Obukhova E."/>
            <person name="Bogdanov V."/>
            <person name="Penin A."/>
            <person name="Logacheva M."/>
        </authorList>
    </citation>
    <scope>NUCLEOTIDE SEQUENCE</scope>
    <source>
        <strain evidence="1">Hsosn_3</strain>
        <tissue evidence="1">Leaf</tissue>
    </source>
</reference>
<name>A0AAD8IGL1_9APIA</name>
<keyword evidence="2" id="KW-1185">Reference proteome</keyword>
<proteinExistence type="predicted"/>
<accession>A0AAD8IGL1</accession>
<dbReference type="Proteomes" id="UP001237642">
    <property type="component" value="Unassembled WGS sequence"/>
</dbReference>
<evidence type="ECO:0000313" key="1">
    <source>
        <dbReference type="EMBL" id="KAK1383545.1"/>
    </source>
</evidence>
<protein>
    <submittedName>
        <fullName evidence="1">Uncharacterized protein</fullName>
    </submittedName>
</protein>
<dbReference type="EMBL" id="JAUIZM010000005">
    <property type="protein sequence ID" value="KAK1383545.1"/>
    <property type="molecule type" value="Genomic_DNA"/>
</dbReference>
<gene>
    <name evidence="1" type="ORF">POM88_021280</name>
</gene>
<sequence>MAIVYICYEHFNVTINGLGYGFMQVPRNIFNELGQEAQLEVMFLEAAYVRTRYEYEEAVRQAREAERIRRLAEQERIIGFAMTMSTILHRKEEMRKKQANEGSSSS</sequence>
<dbReference type="AlphaFoldDB" id="A0AAD8IGL1"/>